<organism evidence="3 4">
    <name type="scientific">Actinosynnema pretiosum</name>
    <dbReference type="NCBI Taxonomy" id="42197"/>
    <lineage>
        <taxon>Bacteria</taxon>
        <taxon>Bacillati</taxon>
        <taxon>Actinomycetota</taxon>
        <taxon>Actinomycetes</taxon>
        <taxon>Pseudonocardiales</taxon>
        <taxon>Pseudonocardiaceae</taxon>
        <taxon>Actinosynnema</taxon>
    </lineage>
</organism>
<evidence type="ECO:0000313" key="3">
    <source>
        <dbReference type="EMBL" id="ATE53579.1"/>
    </source>
</evidence>
<evidence type="ECO:0000256" key="1">
    <source>
        <dbReference type="ARBA" id="ARBA00008799"/>
    </source>
</evidence>
<dbReference type="GO" id="GO:0005992">
    <property type="term" value="P:trehalose biosynthetic process"/>
    <property type="evidence" value="ECO:0007669"/>
    <property type="project" value="InterPro"/>
</dbReference>
<dbReference type="Pfam" id="PF00982">
    <property type="entry name" value="Glyco_transf_20"/>
    <property type="match status" value="1"/>
</dbReference>
<feature type="region of interest" description="Disordered" evidence="2">
    <location>
        <begin position="1"/>
        <end position="57"/>
    </location>
</feature>
<comment type="similarity">
    <text evidence="1">Belongs to the glycosyltransferase 20 family.</text>
</comment>
<reference evidence="3" key="1">
    <citation type="submission" date="2017-09" db="EMBL/GenBank/DDBJ databases">
        <title>Complete Genome Sequence of ansamitocin-producing Bacterium Actinosynnema pretiosum X47.</title>
        <authorList>
            <person name="Cao G."/>
            <person name="Zong G."/>
            <person name="Zhong C."/>
            <person name="Fu J."/>
        </authorList>
    </citation>
    <scope>NUCLEOTIDE SEQUENCE [LARGE SCALE GENOMIC DNA]</scope>
    <source>
        <strain evidence="3">X47</strain>
    </source>
</reference>
<evidence type="ECO:0000313" key="4">
    <source>
        <dbReference type="Proteomes" id="UP000218505"/>
    </source>
</evidence>
<dbReference type="EMBL" id="CP023445">
    <property type="protein sequence ID" value="ATE53579.1"/>
    <property type="molecule type" value="Genomic_DNA"/>
</dbReference>
<name>A0A290Z3N2_9PSEU</name>
<sequence length="531" mass="58743">MTQQHTDPTGAANPDPDPAQSTAPAPARSAAQDPARNPIPTPTTQAGARATPDASPAAPLRAEHLFLASKRAVVTYAPDEAGELRAWLAPGGTGNVVAEQAGYLDVSWIASADTDDDHRAVEQNPDGAVVELPSGRSIRLHQIRHDRQVFRAVQDLFTAELMWAGNNYGWDRWTTPTFDGSTREVWELFGRFTEDFADELLRRSEGVDSPVFLVHDYQLVRVPQHVRAARPDAPILLFVHIPWPSADYWRIMPKQVRVSVLEGMLASDVIGFFSARWVRNFLACVADLLPDAEVEGTSVRRRGRTTRVLAQPLGYSPETVRRRESALPPGIAEWAGDAKLVVHSGRTDPIKNGWRAVRAFTRAVQDNPELRGTRMLVRMNPNRLYVPANADYVRRVEEEVERANAELGADTVRTHCDNDVNHTFGCFERADLLVFNSTVDGQNLSVFEAPLVNRRDADVVLSELAGAAEILGPVCREVNPQDVAEQAEAIAAGLLAPREDRARAAQVRRDTARPWTLERWVDDQLASLGLR</sequence>
<gene>
    <name evidence="3" type="ORF">CNX65_09975</name>
</gene>
<dbReference type="Proteomes" id="UP000218505">
    <property type="component" value="Chromosome"/>
</dbReference>
<protein>
    <submittedName>
        <fullName evidence="3">Alpha,alpha-trehalose-phosphate synthase</fullName>
    </submittedName>
</protein>
<dbReference type="RefSeq" id="WP_096492518.1">
    <property type="nucleotide sequence ID" value="NZ_CP023445.1"/>
</dbReference>
<dbReference type="PANTHER" id="PTHR10788:SF106">
    <property type="entry name" value="BCDNA.GH08860"/>
    <property type="match status" value="1"/>
</dbReference>
<keyword evidence="4" id="KW-1185">Reference proteome</keyword>
<proteinExistence type="inferred from homology"/>
<dbReference type="SUPFAM" id="SSF53756">
    <property type="entry name" value="UDP-Glycosyltransferase/glycogen phosphorylase"/>
    <property type="match status" value="1"/>
</dbReference>
<evidence type="ECO:0000256" key="2">
    <source>
        <dbReference type="SAM" id="MobiDB-lite"/>
    </source>
</evidence>
<dbReference type="GO" id="GO:0003825">
    <property type="term" value="F:alpha,alpha-trehalose-phosphate synthase (UDP-forming) activity"/>
    <property type="evidence" value="ECO:0007669"/>
    <property type="project" value="TreeGrafter"/>
</dbReference>
<accession>A0A290Z3N2</accession>
<dbReference type="AlphaFoldDB" id="A0A290Z3N2"/>
<dbReference type="PANTHER" id="PTHR10788">
    <property type="entry name" value="TREHALOSE-6-PHOSPHATE SYNTHASE"/>
    <property type="match status" value="1"/>
</dbReference>
<dbReference type="Gene3D" id="3.40.50.2000">
    <property type="entry name" value="Glycogen Phosphorylase B"/>
    <property type="match status" value="2"/>
</dbReference>
<dbReference type="InterPro" id="IPR001830">
    <property type="entry name" value="Glyco_trans_20"/>
</dbReference>
<dbReference type="KEGG" id="apre:CNX65_09975"/>